<sequence>MNTRGLNIGLTLLNFGIDQVQAAAVFLILALQPALGRHYMHRVGIDDGAGQIPRWFALVDCIEHGRRPSTVDACSQ</sequence>
<name>A0A3M5U2N8_PSESX</name>
<dbReference type="EMBL" id="RBUA01001622">
    <property type="protein sequence ID" value="RMU39478.1"/>
    <property type="molecule type" value="Genomic_DNA"/>
</dbReference>
<evidence type="ECO:0000313" key="1">
    <source>
        <dbReference type="EMBL" id="RMU39478.1"/>
    </source>
</evidence>
<gene>
    <name evidence="1" type="ORF">ALP29_200363</name>
</gene>
<evidence type="ECO:0000313" key="2">
    <source>
        <dbReference type="Proteomes" id="UP000280395"/>
    </source>
</evidence>
<protein>
    <submittedName>
        <fullName evidence="1">Uncharacterized protein</fullName>
    </submittedName>
</protein>
<accession>A0A3M5U2N8</accession>
<organism evidence="1 2">
    <name type="scientific">Pseudomonas syringae pv. avii</name>
    <dbReference type="NCBI Taxonomy" id="663959"/>
    <lineage>
        <taxon>Bacteria</taxon>
        <taxon>Pseudomonadati</taxon>
        <taxon>Pseudomonadota</taxon>
        <taxon>Gammaproteobacteria</taxon>
        <taxon>Pseudomonadales</taxon>
        <taxon>Pseudomonadaceae</taxon>
        <taxon>Pseudomonas</taxon>
        <taxon>Pseudomonas syringae</taxon>
    </lineage>
</organism>
<reference evidence="1 2" key="1">
    <citation type="submission" date="2018-08" db="EMBL/GenBank/DDBJ databases">
        <title>Recombination of ecologically and evolutionarily significant loci maintains genetic cohesion in the Pseudomonas syringae species complex.</title>
        <authorList>
            <person name="Dillon M."/>
            <person name="Thakur S."/>
            <person name="Almeida R.N.D."/>
            <person name="Weir B.S."/>
            <person name="Guttman D.S."/>
        </authorList>
    </citation>
    <scope>NUCLEOTIDE SEQUENCE [LARGE SCALE GENOMIC DNA]</scope>
    <source>
        <strain evidence="1 2">ICMP 14479</strain>
    </source>
</reference>
<comment type="caution">
    <text evidence="1">The sequence shown here is derived from an EMBL/GenBank/DDBJ whole genome shotgun (WGS) entry which is preliminary data.</text>
</comment>
<dbReference type="Proteomes" id="UP000280395">
    <property type="component" value="Unassembled WGS sequence"/>
</dbReference>
<proteinExistence type="predicted"/>
<dbReference type="AlphaFoldDB" id="A0A3M5U2N8"/>